<dbReference type="SMART" id="SM00757">
    <property type="entry name" value="CRA"/>
    <property type="match status" value="1"/>
</dbReference>
<feature type="domain" description="CTLH" evidence="4">
    <location>
        <begin position="552"/>
        <end position="609"/>
    </location>
</feature>
<feature type="region of interest" description="Disordered" evidence="2">
    <location>
        <begin position="49"/>
        <end position="86"/>
    </location>
</feature>
<dbReference type="Pfam" id="PF00622">
    <property type="entry name" value="SPRY"/>
    <property type="match status" value="1"/>
</dbReference>
<dbReference type="InterPro" id="IPR003877">
    <property type="entry name" value="SPRY_dom"/>
</dbReference>
<dbReference type="InterPro" id="IPR043136">
    <property type="entry name" value="B30.2/SPRY_sf"/>
</dbReference>
<proteinExistence type="predicted"/>
<dbReference type="EMBL" id="CU640366">
    <property type="protein sequence ID" value="CAP72664.1"/>
    <property type="molecule type" value="Genomic_DNA"/>
</dbReference>
<accession>B2B4D9</accession>
<dbReference type="VEuPathDB" id="FungiDB:PODANS_2_950"/>
<dbReference type="OrthoDB" id="25503at2759"/>
<dbReference type="GeneID" id="6196047"/>
<dbReference type="PROSITE" id="PS50897">
    <property type="entry name" value="CTLH"/>
    <property type="match status" value="1"/>
</dbReference>
<feature type="region of interest" description="Disordered" evidence="2">
    <location>
        <begin position="239"/>
        <end position="258"/>
    </location>
</feature>
<dbReference type="HOGENOM" id="CLU_009129_2_0_1"/>
<dbReference type="InterPro" id="IPR013320">
    <property type="entry name" value="ConA-like_dom_sf"/>
</dbReference>
<dbReference type="SMART" id="SM00668">
    <property type="entry name" value="CTLH"/>
    <property type="match status" value="1"/>
</dbReference>
<name>B2B4D9_PODAN</name>
<dbReference type="InterPro" id="IPR024964">
    <property type="entry name" value="CTLH/CRA"/>
</dbReference>
<organism evidence="5">
    <name type="scientific">Podospora anserina (strain S / ATCC MYA-4624 / DSM 980 / FGSC 10383)</name>
    <name type="common">Pleurage anserina</name>
    <dbReference type="NCBI Taxonomy" id="515849"/>
    <lineage>
        <taxon>Eukaryota</taxon>
        <taxon>Fungi</taxon>
        <taxon>Dikarya</taxon>
        <taxon>Ascomycota</taxon>
        <taxon>Pezizomycotina</taxon>
        <taxon>Sordariomycetes</taxon>
        <taxon>Sordariomycetidae</taxon>
        <taxon>Sordariales</taxon>
        <taxon>Podosporaceae</taxon>
        <taxon>Podospora</taxon>
        <taxon>Podospora anserina</taxon>
    </lineage>
</organism>
<dbReference type="InterPro" id="IPR013144">
    <property type="entry name" value="CRA_dom"/>
</dbReference>
<comment type="function">
    <text evidence="1">Involved in the proteasome-dependent degradation of fructose-1,6-bisphosphatase.</text>
</comment>
<dbReference type="PROSITE" id="PS50896">
    <property type="entry name" value="LISH"/>
    <property type="match status" value="1"/>
</dbReference>
<dbReference type="Gene3D" id="2.60.120.920">
    <property type="match status" value="1"/>
</dbReference>
<dbReference type="CDD" id="cd12909">
    <property type="entry name" value="SPRY_RanBP9_10"/>
    <property type="match status" value="1"/>
</dbReference>
<evidence type="ECO:0000259" key="3">
    <source>
        <dbReference type="PROSITE" id="PS50188"/>
    </source>
</evidence>
<dbReference type="SMART" id="SM00667">
    <property type="entry name" value="LisH"/>
    <property type="match status" value="1"/>
</dbReference>
<evidence type="ECO:0000259" key="4">
    <source>
        <dbReference type="PROSITE" id="PS50897"/>
    </source>
</evidence>
<protein>
    <submittedName>
        <fullName evidence="5">Podospora anserina S mat+ genomic DNA chromosome 2, supercontig 2</fullName>
    </submittedName>
</protein>
<dbReference type="Pfam" id="PF10607">
    <property type="entry name" value="CTLH"/>
    <property type="match status" value="1"/>
</dbReference>
<sequence>PAPPLPVLSPPQLLQLLPPLTMTNPYQQSQQSQHGAAASNFPRSTSYASIVSGSQQQQQQSATRSSALGFSHILDPNPDAELDTHNPYYPELDRLFSRPNIPTFGGAGMDMDTGYTSRNQNENGHNNNNTNSGPWPPPARLGSNFSMSRAFDMFLNKEPLSFADAADVDSAAHKGTGAGANPFLSGGTAPNFLAPSYLRGTTYLTKLEEQHRARILAEREREASVPGAKTQTRAGVLATNGNSHHTLSPMSGKVHTGGGSHRGVAFDVVEKSALSQGLVEEEVNPLPSRWNMDDREPSLELSGDGYEVTFTGRMSNEHEASAVRADHPMNPACGIYYFEITVLNKKKSSTDDMPPIAIGFSSQMAALNRAPGWEPESWGYHGDDGNCFAAQNVGKAYGPKFGPKDTVGCCINFRLGQAFFTKNGKELKVAFRDINFKDVKAGKLFPMVGLKKTGDHIWANFGQQPFMFDIDNYMLEQQQIIEDEINRVDTRILAPGLSETELIQQLVLQFLQHDGYVETARAFAEEIHSEKSALRLSAKEQVKGINIKDDEDANNRQRIRRAILEGDIDRAMRYTEQYYPNVLKENEQVYFRLKCRKFIEMIRKEAEMNLKLEDRNRRLEEQRSRQGLGDNDEEMQDEWDDEREFYIDQLGKLSMEALEYGQELRAEFTNNPSREMTKHLDEISSLIAYPHPLQVPEVSHLMDAKGRVAVAEELNSAILTSLGKSSRAALENVYAQTSVLLEDLAKDGGPGAFVTLEALFRQFPPSKLL</sequence>
<dbReference type="AlphaFoldDB" id="B2B4D9"/>
<dbReference type="PROSITE" id="PS50188">
    <property type="entry name" value="B302_SPRY"/>
    <property type="match status" value="1"/>
</dbReference>
<dbReference type="InterPro" id="IPR006594">
    <property type="entry name" value="LisH"/>
</dbReference>
<dbReference type="SMART" id="SM00449">
    <property type="entry name" value="SPRY"/>
    <property type="match status" value="1"/>
</dbReference>
<feature type="compositionally biased region" description="Polar residues" evidence="2">
    <location>
        <begin position="239"/>
        <end position="249"/>
    </location>
</feature>
<feature type="compositionally biased region" description="Low complexity" evidence="2">
    <location>
        <begin position="49"/>
        <end position="67"/>
    </location>
</feature>
<dbReference type="InterPro" id="IPR006595">
    <property type="entry name" value="CTLH_C"/>
</dbReference>
<dbReference type="InterPro" id="IPR050618">
    <property type="entry name" value="Ubq-SigPath_Reg"/>
</dbReference>
<dbReference type="PANTHER" id="PTHR12864">
    <property type="entry name" value="RAN BINDING PROTEIN 9-RELATED"/>
    <property type="match status" value="1"/>
</dbReference>
<dbReference type="Pfam" id="PF08513">
    <property type="entry name" value="LisH"/>
    <property type="match status" value="1"/>
</dbReference>
<feature type="domain" description="B30.2/SPRY" evidence="3">
    <location>
        <begin position="268"/>
        <end position="466"/>
    </location>
</feature>
<reference evidence="5" key="2">
    <citation type="submission" date="2008-07" db="EMBL/GenBank/DDBJ databases">
        <authorList>
            <person name="Genoscope - CEA"/>
        </authorList>
    </citation>
    <scope>NUCLEOTIDE SEQUENCE</scope>
    <source>
        <strain evidence="5">S mat+</strain>
    </source>
</reference>
<feature type="region of interest" description="Disordered" evidence="2">
    <location>
        <begin position="107"/>
        <end position="141"/>
    </location>
</feature>
<evidence type="ECO:0000313" key="5">
    <source>
        <dbReference type="EMBL" id="CAP72664.1"/>
    </source>
</evidence>
<feature type="non-terminal residue" evidence="5">
    <location>
        <position position="1"/>
    </location>
</feature>
<evidence type="ECO:0000256" key="1">
    <source>
        <dbReference type="ARBA" id="ARBA00002343"/>
    </source>
</evidence>
<feature type="compositionally biased region" description="Low complexity" evidence="2">
    <location>
        <begin position="119"/>
        <end position="131"/>
    </location>
</feature>
<evidence type="ECO:0000256" key="2">
    <source>
        <dbReference type="SAM" id="MobiDB-lite"/>
    </source>
</evidence>
<reference evidence="5" key="1">
    <citation type="journal article" date="2008" name="Genome Biol.">
        <title>The genome sequence of the model ascomycete fungus Podospora anserina.</title>
        <authorList>
            <person name="Espagne E."/>
            <person name="Lespinet O."/>
            <person name="Malagnac F."/>
            <person name="Da Silva C."/>
            <person name="Jaillon O."/>
            <person name="Porcel B.M."/>
            <person name="Couloux A."/>
            <person name="Aury J.-M."/>
            <person name="Segurens B."/>
            <person name="Poulain J."/>
            <person name="Anthouard V."/>
            <person name="Grossetete S."/>
            <person name="Khalili H."/>
            <person name="Coppin E."/>
            <person name="Dequard-Chablat M."/>
            <person name="Picard M."/>
            <person name="Contamine V."/>
            <person name="Arnaise S."/>
            <person name="Bourdais A."/>
            <person name="Berteaux-Lecellier V."/>
            <person name="Gautheret D."/>
            <person name="de Vries R.P."/>
            <person name="Battaglia E."/>
            <person name="Coutinho P.M."/>
            <person name="Danchin E.G.J."/>
            <person name="Henrissat B."/>
            <person name="El Khoury R."/>
            <person name="Sainsard-Chanet A."/>
            <person name="Boivin A."/>
            <person name="Pinan-Lucarre B."/>
            <person name="Sellem C.H."/>
            <person name="Debuchy R."/>
            <person name="Wincker P."/>
            <person name="Weissenbach J."/>
            <person name="Silar P."/>
        </authorList>
    </citation>
    <scope>NUCLEOTIDE SEQUENCE [LARGE SCALE GENOMIC DNA]</scope>
    <source>
        <strain evidence="5">S mat+</strain>
    </source>
</reference>
<dbReference type="SUPFAM" id="SSF49899">
    <property type="entry name" value="Concanavalin A-like lectins/glucanases"/>
    <property type="match status" value="1"/>
</dbReference>
<dbReference type="InterPro" id="IPR035782">
    <property type="entry name" value="SPRY_RanBP9/10"/>
</dbReference>
<dbReference type="KEGG" id="pan:PODANSg7881"/>
<gene>
    <name evidence="5" type="ORF">PODANS_2_950</name>
</gene>
<dbReference type="InterPro" id="IPR001870">
    <property type="entry name" value="B30.2/SPRY"/>
</dbReference>
<dbReference type="RefSeq" id="XP_001910839.1">
    <property type="nucleotide sequence ID" value="XM_001910804.1"/>
</dbReference>